<dbReference type="Proteomes" id="UP000600071">
    <property type="component" value="Unassembled WGS sequence"/>
</dbReference>
<comment type="caution">
    <text evidence="1">The sequence shown here is derived from an EMBL/GenBank/DDBJ whole genome shotgun (WGS) entry which is preliminary data.</text>
</comment>
<proteinExistence type="predicted"/>
<dbReference type="EMBL" id="DQVR01000090">
    <property type="protein sequence ID" value="HIQ24230.1"/>
    <property type="molecule type" value="Genomic_DNA"/>
</dbReference>
<name>A0A832ZV09_9CREN</name>
<evidence type="ECO:0000313" key="2">
    <source>
        <dbReference type="Proteomes" id="UP000600071"/>
    </source>
</evidence>
<gene>
    <name evidence="1" type="ORF">EYH50_04190</name>
</gene>
<reference evidence="1" key="1">
    <citation type="journal article" date="2020" name="ISME J.">
        <title>Gammaproteobacteria mediating utilization of methyl-, sulfur- and petroleum organic compounds in deep ocean hydrothermal plumes.</title>
        <authorList>
            <person name="Zhou Z."/>
            <person name="Liu Y."/>
            <person name="Pan J."/>
            <person name="Cron B.R."/>
            <person name="Toner B.M."/>
            <person name="Anantharaman K."/>
            <person name="Breier J.A."/>
            <person name="Dick G.J."/>
            <person name="Li M."/>
        </authorList>
    </citation>
    <scope>NUCLEOTIDE SEQUENCE</scope>
    <source>
        <strain evidence="1">SZUA-1523</strain>
    </source>
</reference>
<dbReference type="AlphaFoldDB" id="A0A832ZV09"/>
<accession>A0A832ZV09</accession>
<organism evidence="1 2">
    <name type="scientific">Pyrodictium delaneyi</name>
    <dbReference type="NCBI Taxonomy" id="1273541"/>
    <lineage>
        <taxon>Archaea</taxon>
        <taxon>Thermoproteota</taxon>
        <taxon>Thermoprotei</taxon>
        <taxon>Desulfurococcales</taxon>
        <taxon>Pyrodictiaceae</taxon>
        <taxon>Pyrodictium</taxon>
    </lineage>
</organism>
<sequence length="21" mass="2388">MPTHGLRSLPLAFSLFQFLLV</sequence>
<protein>
    <submittedName>
        <fullName evidence="1">CRISPR-associated DxTHG motif protein</fullName>
    </submittedName>
</protein>
<evidence type="ECO:0000313" key="1">
    <source>
        <dbReference type="EMBL" id="HIQ24230.1"/>
    </source>
</evidence>